<dbReference type="EMBL" id="BAABME010007069">
    <property type="protein sequence ID" value="GAA0170031.1"/>
    <property type="molecule type" value="Genomic_DNA"/>
</dbReference>
<feature type="region of interest" description="Disordered" evidence="1">
    <location>
        <begin position="48"/>
        <end position="115"/>
    </location>
</feature>
<evidence type="ECO:0000313" key="2">
    <source>
        <dbReference type="EMBL" id="GAA0170031.1"/>
    </source>
</evidence>
<feature type="compositionally biased region" description="Polar residues" evidence="1">
    <location>
        <begin position="63"/>
        <end position="74"/>
    </location>
</feature>
<feature type="compositionally biased region" description="Basic and acidic residues" evidence="1">
    <location>
        <begin position="48"/>
        <end position="59"/>
    </location>
</feature>
<keyword evidence="3" id="KW-1185">Reference proteome</keyword>
<proteinExistence type="predicted"/>
<accession>A0AAV3R471</accession>
<name>A0AAV3R471_LITER</name>
<evidence type="ECO:0000313" key="3">
    <source>
        <dbReference type="Proteomes" id="UP001454036"/>
    </source>
</evidence>
<comment type="caution">
    <text evidence="2">The sequence shown here is derived from an EMBL/GenBank/DDBJ whole genome shotgun (WGS) entry which is preliminary data.</text>
</comment>
<reference evidence="2 3" key="1">
    <citation type="submission" date="2024-01" db="EMBL/GenBank/DDBJ databases">
        <title>The complete chloroplast genome sequence of Lithospermum erythrorhizon: insights into the phylogenetic relationship among Boraginaceae species and the maternal lineages of purple gromwells.</title>
        <authorList>
            <person name="Okada T."/>
            <person name="Watanabe K."/>
        </authorList>
    </citation>
    <scope>NUCLEOTIDE SEQUENCE [LARGE SCALE GENOMIC DNA]</scope>
</reference>
<feature type="region of interest" description="Disordered" evidence="1">
    <location>
        <begin position="1"/>
        <end position="29"/>
    </location>
</feature>
<dbReference type="Proteomes" id="UP001454036">
    <property type="component" value="Unassembled WGS sequence"/>
</dbReference>
<dbReference type="AlphaFoldDB" id="A0AAV3R471"/>
<feature type="compositionally biased region" description="Polar residues" evidence="1">
    <location>
        <begin position="93"/>
        <end position="105"/>
    </location>
</feature>
<sequence length="115" mass="13161">MDNQNIPYRNQHAPATLLPHSQGGQHNPLPADIKAIIQERIQQDRMAWEVEQAAQDHARSSRTRNPSHQGYSRYTDNEDSYSNEEERNISEAPISQQNEQPQTLVIHNDPIVSPL</sequence>
<organism evidence="2 3">
    <name type="scientific">Lithospermum erythrorhizon</name>
    <name type="common">Purple gromwell</name>
    <name type="synonym">Lithospermum officinale var. erythrorhizon</name>
    <dbReference type="NCBI Taxonomy" id="34254"/>
    <lineage>
        <taxon>Eukaryota</taxon>
        <taxon>Viridiplantae</taxon>
        <taxon>Streptophyta</taxon>
        <taxon>Embryophyta</taxon>
        <taxon>Tracheophyta</taxon>
        <taxon>Spermatophyta</taxon>
        <taxon>Magnoliopsida</taxon>
        <taxon>eudicotyledons</taxon>
        <taxon>Gunneridae</taxon>
        <taxon>Pentapetalae</taxon>
        <taxon>asterids</taxon>
        <taxon>lamiids</taxon>
        <taxon>Boraginales</taxon>
        <taxon>Boraginaceae</taxon>
        <taxon>Boraginoideae</taxon>
        <taxon>Lithospermeae</taxon>
        <taxon>Lithospermum</taxon>
    </lineage>
</organism>
<protein>
    <submittedName>
        <fullName evidence="2">Uncharacterized protein</fullName>
    </submittedName>
</protein>
<evidence type="ECO:0000256" key="1">
    <source>
        <dbReference type="SAM" id="MobiDB-lite"/>
    </source>
</evidence>
<gene>
    <name evidence="2" type="ORF">LIER_24381</name>
</gene>